<dbReference type="RefSeq" id="WP_002944488.1">
    <property type="nucleotide sequence ID" value="NZ_CAJPTG010000172.1"/>
</dbReference>
<dbReference type="KEGG" id="crx:CRECT_0676"/>
<protein>
    <submittedName>
        <fullName evidence="1">Flavodoxin domain protein</fullName>
    </submittedName>
</protein>
<dbReference type="GO" id="GO:0070819">
    <property type="term" value="F:menaquinone-dependent protoporphyrinogen oxidase activity"/>
    <property type="evidence" value="ECO:0007669"/>
    <property type="project" value="TreeGrafter"/>
</dbReference>
<proteinExistence type="predicted"/>
<dbReference type="Gene3D" id="3.40.50.360">
    <property type="match status" value="1"/>
</dbReference>
<dbReference type="PANTHER" id="PTHR38030:SF2">
    <property type="entry name" value="PROTOPORPHYRINOGEN IX DEHYDROGENASE [QUINONE]"/>
    <property type="match status" value="1"/>
</dbReference>
<dbReference type="InterPro" id="IPR029039">
    <property type="entry name" value="Flavoprotein-like_sf"/>
</dbReference>
<name>A0A6G5QL91_CAMRE</name>
<gene>
    <name evidence="1" type="ORF">CRECT_0676</name>
</gene>
<dbReference type="GO" id="GO:0006783">
    <property type="term" value="P:heme biosynthetic process"/>
    <property type="evidence" value="ECO:0007669"/>
    <property type="project" value="TreeGrafter"/>
</dbReference>
<dbReference type="Pfam" id="PF12641">
    <property type="entry name" value="Flavodoxin_3"/>
    <property type="match status" value="1"/>
</dbReference>
<reference evidence="1 2" key="1">
    <citation type="submission" date="2016-07" db="EMBL/GenBank/DDBJ databases">
        <title>Comparative genomics of the Campylobacter concisus group.</title>
        <authorList>
            <person name="Miller W.G."/>
            <person name="Yee E."/>
            <person name="Chapman M.H."/>
            <person name="Huynh S."/>
            <person name="Bono J.L."/>
            <person name="On S.L.W."/>
            <person name="StLeger J."/>
            <person name="Foster G."/>
            <person name="Parker C.T."/>
        </authorList>
    </citation>
    <scope>NUCLEOTIDE SEQUENCE [LARGE SCALE GENOMIC DNA]</scope>
    <source>
        <strain evidence="1 2">ATCC 33238</strain>
    </source>
</reference>
<accession>A0A6G5QL91</accession>
<dbReference type="AlphaFoldDB" id="A0A6G5QL91"/>
<organism evidence="1 2">
    <name type="scientific">Campylobacter rectus</name>
    <name type="common">Wolinella recta</name>
    <dbReference type="NCBI Taxonomy" id="203"/>
    <lineage>
        <taxon>Bacteria</taxon>
        <taxon>Pseudomonadati</taxon>
        <taxon>Campylobacterota</taxon>
        <taxon>Epsilonproteobacteria</taxon>
        <taxon>Campylobacterales</taxon>
        <taxon>Campylobacteraceae</taxon>
        <taxon>Campylobacter</taxon>
    </lineage>
</organism>
<dbReference type="GO" id="GO:0010181">
    <property type="term" value="F:FMN binding"/>
    <property type="evidence" value="ECO:0007669"/>
    <property type="project" value="InterPro"/>
</dbReference>
<dbReference type="SUPFAM" id="SSF52218">
    <property type="entry name" value="Flavoproteins"/>
    <property type="match status" value="1"/>
</dbReference>
<dbReference type="InterPro" id="IPR008254">
    <property type="entry name" value="Flavodoxin/NO_synth"/>
</dbReference>
<dbReference type="EMBL" id="CP012543">
    <property type="protein sequence ID" value="QCD46362.1"/>
    <property type="molecule type" value="Genomic_DNA"/>
</dbReference>
<evidence type="ECO:0000313" key="2">
    <source>
        <dbReference type="Proteomes" id="UP000502377"/>
    </source>
</evidence>
<dbReference type="InterPro" id="IPR052200">
    <property type="entry name" value="Protoporphyrinogen_IX_DH"/>
</dbReference>
<dbReference type="Proteomes" id="UP000502377">
    <property type="component" value="Chromosome"/>
</dbReference>
<sequence>MKKIVIYSSLTGNTAKVGHAIAQELGCEAVKFDENFSLNLDEYDFIVVGFYVDKGDAEPNFKHFLSQIKDKKTGVFMTLGMDPQHEHAANCLEKVKVVLREGGNEILREFYCQGAIDPKIIEQLRKMGETMPNDPRYTITPEREARWARAASHPDENDLEKAKTAFRGI</sequence>
<dbReference type="PANTHER" id="PTHR38030">
    <property type="entry name" value="PROTOPORPHYRINOGEN IX DEHYDROGENASE [MENAQUINONE]"/>
    <property type="match status" value="1"/>
</dbReference>
<evidence type="ECO:0000313" key="1">
    <source>
        <dbReference type="EMBL" id="QCD46362.1"/>
    </source>
</evidence>